<protein>
    <recommendedName>
        <fullName evidence="3">5'-nucleotidase</fullName>
        <ecNumber evidence="3">3.1.3.5</ecNumber>
    </recommendedName>
</protein>
<evidence type="ECO:0000259" key="6">
    <source>
        <dbReference type="Pfam" id="PF00149"/>
    </source>
</evidence>
<dbReference type="InterPro" id="IPR029052">
    <property type="entry name" value="Metallo-depent_PP-like"/>
</dbReference>
<dbReference type="Gene3D" id="3.90.780.10">
    <property type="entry name" value="5'-Nucleotidase, C-terminal domain"/>
    <property type="match status" value="1"/>
</dbReference>
<feature type="domain" description="Calcineurin-like phosphoesterase" evidence="6">
    <location>
        <begin position="28"/>
        <end position="150"/>
    </location>
</feature>
<dbReference type="InterPro" id="IPR008334">
    <property type="entry name" value="5'-Nucleotdase_C"/>
</dbReference>
<evidence type="ECO:0000313" key="8">
    <source>
        <dbReference type="EMBL" id="PIK56976.1"/>
    </source>
</evidence>
<evidence type="ECO:0000313" key="9">
    <source>
        <dbReference type="Proteomes" id="UP000230750"/>
    </source>
</evidence>
<evidence type="ECO:0000256" key="3">
    <source>
        <dbReference type="ARBA" id="ARBA00012643"/>
    </source>
</evidence>
<feature type="signal peptide" evidence="5">
    <location>
        <begin position="1"/>
        <end position="24"/>
    </location>
</feature>
<dbReference type="Pfam" id="PF02872">
    <property type="entry name" value="5_nucleotid_C"/>
    <property type="match status" value="1"/>
</dbReference>
<evidence type="ECO:0000256" key="1">
    <source>
        <dbReference type="ARBA" id="ARBA00000815"/>
    </source>
</evidence>
<dbReference type="GO" id="GO:0046872">
    <property type="term" value="F:metal ion binding"/>
    <property type="evidence" value="ECO:0007669"/>
    <property type="project" value="InterPro"/>
</dbReference>
<dbReference type="PROSITE" id="PS00786">
    <property type="entry name" value="5_NUCLEOTIDASE_2"/>
    <property type="match status" value="1"/>
</dbReference>
<dbReference type="PANTHER" id="PTHR11575:SF24">
    <property type="entry name" value="5'-NUCLEOTIDASE"/>
    <property type="match status" value="1"/>
</dbReference>
<dbReference type="InterPro" id="IPR004843">
    <property type="entry name" value="Calcineurin-like_PHP"/>
</dbReference>
<comment type="similarity">
    <text evidence="2 5">Belongs to the 5'-nucleotidase family.</text>
</comment>
<comment type="catalytic activity">
    <reaction evidence="1">
        <text>a ribonucleoside 5'-phosphate + H2O = a ribonucleoside + phosphate</text>
        <dbReference type="Rhea" id="RHEA:12484"/>
        <dbReference type="ChEBI" id="CHEBI:15377"/>
        <dbReference type="ChEBI" id="CHEBI:18254"/>
        <dbReference type="ChEBI" id="CHEBI:43474"/>
        <dbReference type="ChEBI" id="CHEBI:58043"/>
        <dbReference type="EC" id="3.1.3.5"/>
    </reaction>
</comment>
<dbReference type="GO" id="GO:0008253">
    <property type="term" value="F:5'-nucleotidase activity"/>
    <property type="evidence" value="ECO:0007669"/>
    <property type="project" value="UniProtKB-EC"/>
</dbReference>
<proteinExistence type="inferred from homology"/>
<dbReference type="Gene3D" id="3.60.21.10">
    <property type="match status" value="2"/>
</dbReference>
<dbReference type="EC" id="3.1.3.5" evidence="3"/>
<evidence type="ECO:0000256" key="5">
    <source>
        <dbReference type="RuleBase" id="RU362119"/>
    </source>
</evidence>
<dbReference type="GO" id="GO:0005886">
    <property type="term" value="C:plasma membrane"/>
    <property type="evidence" value="ECO:0007669"/>
    <property type="project" value="TreeGrafter"/>
</dbReference>
<name>A0A2G8L9P4_STIJA</name>
<dbReference type="EMBL" id="MRZV01000158">
    <property type="protein sequence ID" value="PIK56976.1"/>
    <property type="molecule type" value="Genomic_DNA"/>
</dbReference>
<reference evidence="8 9" key="1">
    <citation type="journal article" date="2017" name="PLoS Biol.">
        <title>The sea cucumber genome provides insights into morphological evolution and visceral regeneration.</title>
        <authorList>
            <person name="Zhang X."/>
            <person name="Sun L."/>
            <person name="Yuan J."/>
            <person name="Sun Y."/>
            <person name="Gao Y."/>
            <person name="Zhang L."/>
            <person name="Li S."/>
            <person name="Dai H."/>
            <person name="Hamel J.F."/>
            <person name="Liu C."/>
            <person name="Yu Y."/>
            <person name="Liu S."/>
            <person name="Lin W."/>
            <person name="Guo K."/>
            <person name="Jin S."/>
            <person name="Xu P."/>
            <person name="Storey K.B."/>
            <person name="Huan P."/>
            <person name="Zhang T."/>
            <person name="Zhou Y."/>
            <person name="Zhang J."/>
            <person name="Lin C."/>
            <person name="Li X."/>
            <person name="Xing L."/>
            <person name="Huo D."/>
            <person name="Sun M."/>
            <person name="Wang L."/>
            <person name="Mercier A."/>
            <person name="Li F."/>
            <person name="Yang H."/>
            <person name="Xiang J."/>
        </authorList>
    </citation>
    <scope>NUCLEOTIDE SEQUENCE [LARGE SCALE GENOMIC DNA]</scope>
    <source>
        <strain evidence="8">Shaxun</strain>
        <tissue evidence="8">Muscle</tissue>
    </source>
</reference>
<keyword evidence="9" id="KW-1185">Reference proteome</keyword>
<keyword evidence="5" id="KW-0547">Nucleotide-binding</keyword>
<feature type="domain" description="5'-Nucleotidase C-terminal" evidence="7">
    <location>
        <begin position="274"/>
        <end position="448"/>
    </location>
</feature>
<comment type="caution">
    <text evidence="8">The sequence shown here is derived from an EMBL/GenBank/DDBJ whole genome shotgun (WGS) entry which is preliminary data.</text>
</comment>
<evidence type="ECO:0000259" key="7">
    <source>
        <dbReference type="Pfam" id="PF02872"/>
    </source>
</evidence>
<dbReference type="InterPro" id="IPR006146">
    <property type="entry name" value="5'-Nucleotdase_CS"/>
</dbReference>
<dbReference type="PRINTS" id="PR01607">
    <property type="entry name" value="APYRASEFAMLY"/>
</dbReference>
<dbReference type="GO" id="GO:0000166">
    <property type="term" value="F:nucleotide binding"/>
    <property type="evidence" value="ECO:0007669"/>
    <property type="project" value="UniProtKB-KW"/>
</dbReference>
<keyword evidence="4 5" id="KW-0732">Signal</keyword>
<dbReference type="InterPro" id="IPR036907">
    <property type="entry name" value="5'-Nucleotdase_C_sf"/>
</dbReference>
<feature type="chain" id="PRO_5013424787" description="5'-nucleotidase" evidence="5">
    <location>
        <begin position="25"/>
        <end position="521"/>
    </location>
</feature>
<dbReference type="AlphaFoldDB" id="A0A2G8L9P4"/>
<dbReference type="GO" id="GO:0006196">
    <property type="term" value="P:AMP catabolic process"/>
    <property type="evidence" value="ECO:0007669"/>
    <property type="project" value="TreeGrafter"/>
</dbReference>
<dbReference type="STRING" id="307972.A0A2G8L9P4"/>
<accession>A0A2G8L9P4</accession>
<dbReference type="Proteomes" id="UP000230750">
    <property type="component" value="Unassembled WGS sequence"/>
</dbReference>
<gene>
    <name evidence="8" type="ORF">BSL78_06117</name>
</gene>
<organism evidence="8 9">
    <name type="scientific">Stichopus japonicus</name>
    <name type="common">Sea cucumber</name>
    <dbReference type="NCBI Taxonomy" id="307972"/>
    <lineage>
        <taxon>Eukaryota</taxon>
        <taxon>Metazoa</taxon>
        <taxon>Echinodermata</taxon>
        <taxon>Eleutherozoa</taxon>
        <taxon>Echinozoa</taxon>
        <taxon>Holothuroidea</taxon>
        <taxon>Aspidochirotacea</taxon>
        <taxon>Aspidochirotida</taxon>
        <taxon>Stichopodidae</taxon>
        <taxon>Apostichopus</taxon>
    </lineage>
</organism>
<evidence type="ECO:0000256" key="4">
    <source>
        <dbReference type="ARBA" id="ARBA00022729"/>
    </source>
</evidence>
<dbReference type="SUPFAM" id="SSF55816">
    <property type="entry name" value="5'-nucleotidase (syn. UDP-sugar hydrolase), C-terminal domain"/>
    <property type="match status" value="1"/>
</dbReference>
<dbReference type="PANTHER" id="PTHR11575">
    <property type="entry name" value="5'-NUCLEOTIDASE-RELATED"/>
    <property type="match status" value="1"/>
</dbReference>
<dbReference type="Pfam" id="PF00149">
    <property type="entry name" value="Metallophos"/>
    <property type="match status" value="1"/>
</dbReference>
<sequence length="521" mass="57273">MMVALGHRGAVFLLIAICVSIGSTLEITFVHTNDIHTRFEETDGSGGECTDQVAQCFGGIARRATAIKNSRENDPNVILIDAGDQFQGPTLWFYVYKGLATAHFMDLLQYDAMALGNHEFDNGVEDVIRFLHNVSFPVISSNIDSSNEPEMTNLYTSSHVRIVEGQQVAFVGYTTVTTVDFAKPGEAPATHTPYGEYPLVIRPDDDPSRTVLVVQAYAYGIYLGHLSVSFDNNGEVESYNGNPILLDSRIEKDPEMFAEMLRWNEQVQAVALSVIGKSVVELDGNFYSCGIGECNLGNVLADAMVFSYIDESVDHEGWTTVSLAINTAGSIQSSLEKGEIRIGEINQILPYGNTIDIVTLEGRHLIEILETAVANVIESVPSGSFPQVSGMKIEYDLLRAPMERVIGVQVLCSECTVPIYEPIMEDVEYRVAMNSYMAGGGGGFKLVKEYTLSKESGLLDLDVTISYISANSPVRTGIENRIVVYDSQRRPISNKGISLTSYKTWIGLKIIVVFLLCVMIW</sequence>
<dbReference type="FunFam" id="3.90.780.10:FF:000015">
    <property type="entry name" value="Trifunctional nucleotide phosphoesterase protein YfkN"/>
    <property type="match status" value="1"/>
</dbReference>
<evidence type="ECO:0000256" key="2">
    <source>
        <dbReference type="ARBA" id="ARBA00006654"/>
    </source>
</evidence>
<dbReference type="InterPro" id="IPR006179">
    <property type="entry name" value="5_nucleotidase/apyrase"/>
</dbReference>
<keyword evidence="5" id="KW-0378">Hydrolase</keyword>
<dbReference type="SUPFAM" id="SSF56300">
    <property type="entry name" value="Metallo-dependent phosphatases"/>
    <property type="match status" value="1"/>
</dbReference>
<dbReference type="OrthoDB" id="7722975at2759"/>